<gene>
    <name evidence="4" type="ORF">EV356DRAFT_567514</name>
</gene>
<keyword evidence="2" id="KW-1133">Transmembrane helix</keyword>
<keyword evidence="2" id="KW-0472">Membrane</keyword>
<dbReference type="CDD" id="cd06257">
    <property type="entry name" value="DnaJ"/>
    <property type="match status" value="1"/>
</dbReference>
<feature type="transmembrane region" description="Helical" evidence="2">
    <location>
        <begin position="288"/>
        <end position="309"/>
    </location>
</feature>
<keyword evidence="5" id="KW-1185">Reference proteome</keyword>
<dbReference type="OrthoDB" id="10250354at2759"/>
<dbReference type="SMART" id="SM00271">
    <property type="entry name" value="DnaJ"/>
    <property type="match status" value="1"/>
</dbReference>
<evidence type="ECO:0000313" key="4">
    <source>
        <dbReference type="EMBL" id="KAF2233921.1"/>
    </source>
</evidence>
<feature type="region of interest" description="Disordered" evidence="1">
    <location>
        <begin position="111"/>
        <end position="205"/>
    </location>
</feature>
<evidence type="ECO:0000313" key="5">
    <source>
        <dbReference type="Proteomes" id="UP000800092"/>
    </source>
</evidence>
<dbReference type="Proteomes" id="UP000800092">
    <property type="component" value="Unassembled WGS sequence"/>
</dbReference>
<proteinExistence type="predicted"/>
<feature type="non-terminal residue" evidence="4">
    <location>
        <position position="1"/>
    </location>
</feature>
<dbReference type="SUPFAM" id="SSF46565">
    <property type="entry name" value="Chaperone J-domain"/>
    <property type="match status" value="1"/>
</dbReference>
<accession>A0A6A6H7Y7</accession>
<sequence length="328" mass="33825">MLYRLPPHPRLANYRQWQSLTYGSKSNGLQFHSSARVHQNDNPPNHYETLDLSPDASPSDIKKQFYTLSKRHHPDLHPHDPDASPRFVAITTAYTTLSDPTSRRRYDASLFPASSSSSAAGRTGSFSSASANSSPAGGRPASGLSKRRGTFRGPPPSFYRSGGWGAASAKRRANAGFRHEEGGSDSGSAGSSASSSAAGGDAAGGGYTGSTEGGTYTGASGAFGAGSFSGFAGGGGGSGGAVDDEVPHFDRAGHFRTQQKVEGHRNRRGPVDAWGNEIGGVGGGSGSLLMSFVVLTGVVAGCVMIPNLFMRAGPGTRGNGEEGKRRAG</sequence>
<feature type="compositionally biased region" description="Low complexity" evidence="1">
    <location>
        <begin position="186"/>
        <end position="200"/>
    </location>
</feature>
<feature type="compositionally biased region" description="Basic and acidic residues" evidence="1">
    <location>
        <begin position="255"/>
        <end position="264"/>
    </location>
</feature>
<dbReference type="PANTHER" id="PTHR44825:SF1">
    <property type="entry name" value="DNAJ HOMOLOG SUBFAMILY C MEMBER 4"/>
    <property type="match status" value="1"/>
</dbReference>
<feature type="domain" description="J" evidence="3">
    <location>
        <begin position="45"/>
        <end position="110"/>
    </location>
</feature>
<feature type="region of interest" description="Disordered" evidence="1">
    <location>
        <begin position="255"/>
        <end position="274"/>
    </location>
</feature>
<dbReference type="InterPro" id="IPR036869">
    <property type="entry name" value="J_dom_sf"/>
</dbReference>
<evidence type="ECO:0000259" key="3">
    <source>
        <dbReference type="PROSITE" id="PS50076"/>
    </source>
</evidence>
<dbReference type="AlphaFoldDB" id="A0A6A6H7Y7"/>
<dbReference type="PROSITE" id="PS50076">
    <property type="entry name" value="DNAJ_2"/>
    <property type="match status" value="1"/>
</dbReference>
<dbReference type="InterPro" id="IPR052763">
    <property type="entry name" value="DnaJ_C4"/>
</dbReference>
<evidence type="ECO:0000256" key="1">
    <source>
        <dbReference type="SAM" id="MobiDB-lite"/>
    </source>
</evidence>
<dbReference type="InterPro" id="IPR001623">
    <property type="entry name" value="DnaJ_domain"/>
</dbReference>
<name>A0A6A6H7Y7_VIRVR</name>
<dbReference type="Gene3D" id="1.10.287.110">
    <property type="entry name" value="DnaJ domain"/>
    <property type="match status" value="1"/>
</dbReference>
<evidence type="ECO:0000256" key="2">
    <source>
        <dbReference type="SAM" id="Phobius"/>
    </source>
</evidence>
<keyword evidence="2" id="KW-0812">Transmembrane</keyword>
<organism evidence="4 5">
    <name type="scientific">Viridothelium virens</name>
    <name type="common">Speckled blister lichen</name>
    <name type="synonym">Trypethelium virens</name>
    <dbReference type="NCBI Taxonomy" id="1048519"/>
    <lineage>
        <taxon>Eukaryota</taxon>
        <taxon>Fungi</taxon>
        <taxon>Dikarya</taxon>
        <taxon>Ascomycota</taxon>
        <taxon>Pezizomycotina</taxon>
        <taxon>Dothideomycetes</taxon>
        <taxon>Dothideomycetes incertae sedis</taxon>
        <taxon>Trypetheliales</taxon>
        <taxon>Trypetheliaceae</taxon>
        <taxon>Viridothelium</taxon>
    </lineage>
</organism>
<dbReference type="EMBL" id="ML991802">
    <property type="protein sequence ID" value="KAF2233921.1"/>
    <property type="molecule type" value="Genomic_DNA"/>
</dbReference>
<protein>
    <submittedName>
        <fullName evidence="4">DnaJ-domain-containing protein</fullName>
    </submittedName>
</protein>
<feature type="region of interest" description="Disordered" evidence="1">
    <location>
        <begin position="35"/>
        <end position="60"/>
    </location>
</feature>
<reference evidence="4" key="1">
    <citation type="journal article" date="2020" name="Stud. Mycol.">
        <title>101 Dothideomycetes genomes: a test case for predicting lifestyles and emergence of pathogens.</title>
        <authorList>
            <person name="Haridas S."/>
            <person name="Albert R."/>
            <person name="Binder M."/>
            <person name="Bloem J."/>
            <person name="Labutti K."/>
            <person name="Salamov A."/>
            <person name="Andreopoulos B."/>
            <person name="Baker S."/>
            <person name="Barry K."/>
            <person name="Bills G."/>
            <person name="Bluhm B."/>
            <person name="Cannon C."/>
            <person name="Castanera R."/>
            <person name="Culley D."/>
            <person name="Daum C."/>
            <person name="Ezra D."/>
            <person name="Gonzalez J."/>
            <person name="Henrissat B."/>
            <person name="Kuo A."/>
            <person name="Liang C."/>
            <person name="Lipzen A."/>
            <person name="Lutzoni F."/>
            <person name="Magnuson J."/>
            <person name="Mondo S."/>
            <person name="Nolan M."/>
            <person name="Ohm R."/>
            <person name="Pangilinan J."/>
            <person name="Park H.-J."/>
            <person name="Ramirez L."/>
            <person name="Alfaro M."/>
            <person name="Sun H."/>
            <person name="Tritt A."/>
            <person name="Yoshinaga Y."/>
            <person name="Zwiers L.-H."/>
            <person name="Turgeon B."/>
            <person name="Goodwin S."/>
            <person name="Spatafora J."/>
            <person name="Crous P."/>
            <person name="Grigoriev I."/>
        </authorList>
    </citation>
    <scope>NUCLEOTIDE SEQUENCE</scope>
    <source>
        <strain evidence="4">Tuck. ex Michener</strain>
    </source>
</reference>
<dbReference type="PANTHER" id="PTHR44825">
    <property type="match status" value="1"/>
</dbReference>
<feature type="compositionally biased region" description="Low complexity" evidence="1">
    <location>
        <begin position="111"/>
        <end position="144"/>
    </location>
</feature>
<dbReference type="PRINTS" id="PR00625">
    <property type="entry name" value="JDOMAIN"/>
</dbReference>
<dbReference type="Pfam" id="PF00226">
    <property type="entry name" value="DnaJ"/>
    <property type="match status" value="1"/>
</dbReference>